<dbReference type="GO" id="GO:0003700">
    <property type="term" value="F:DNA-binding transcription factor activity"/>
    <property type="evidence" value="ECO:0007669"/>
    <property type="project" value="InterPro"/>
</dbReference>
<dbReference type="PRINTS" id="PR00598">
    <property type="entry name" value="HTHMARR"/>
</dbReference>
<dbReference type="PANTHER" id="PTHR33164:SF106">
    <property type="entry name" value="TRANSCRIPTIONAL REGULATORY PROTEIN"/>
    <property type="match status" value="1"/>
</dbReference>
<dbReference type="InterPro" id="IPR039422">
    <property type="entry name" value="MarR/SlyA-like"/>
</dbReference>
<keyword evidence="2" id="KW-0238">DNA-binding</keyword>
<dbReference type="SMART" id="SM00347">
    <property type="entry name" value="HTH_MARR"/>
    <property type="match status" value="1"/>
</dbReference>
<evidence type="ECO:0000259" key="1">
    <source>
        <dbReference type="PROSITE" id="PS50995"/>
    </source>
</evidence>
<dbReference type="InterPro" id="IPR036390">
    <property type="entry name" value="WH_DNA-bd_sf"/>
</dbReference>
<dbReference type="OrthoDB" id="7063965at2"/>
<gene>
    <name evidence="2" type="ORF">SAMN05444276_11129</name>
</gene>
<dbReference type="Proteomes" id="UP000182944">
    <property type="component" value="Unassembled WGS sequence"/>
</dbReference>
<protein>
    <submittedName>
        <fullName evidence="2">DNA-binding transcriptional regulator, MarR family</fullName>
    </submittedName>
</protein>
<dbReference type="STRING" id="1545044.SAMN05444276_11129"/>
<dbReference type="Gene3D" id="1.10.10.10">
    <property type="entry name" value="Winged helix-like DNA-binding domain superfamily/Winged helix DNA-binding domain"/>
    <property type="match status" value="1"/>
</dbReference>
<dbReference type="GO" id="GO:0003677">
    <property type="term" value="F:DNA binding"/>
    <property type="evidence" value="ECO:0007669"/>
    <property type="project" value="UniProtKB-KW"/>
</dbReference>
<proteinExistence type="predicted"/>
<dbReference type="SUPFAM" id="SSF46785">
    <property type="entry name" value="Winged helix' DNA-binding domain"/>
    <property type="match status" value="1"/>
</dbReference>
<sequence length="154" mass="17530">MQRHDMTRAADSRLEKEQQLRRDLRSVLRKVLRLDATVARRLGIHGTDLASLELLETADEPVTPTMLSDYLGISTGSATAAIDRLERAGFVRRVPNSHDRRGIIIEPVEGQQERLLSAYHQLRSRYAELIEGISDDELDVINRFLKGIERIELS</sequence>
<dbReference type="InterPro" id="IPR036388">
    <property type="entry name" value="WH-like_DNA-bd_sf"/>
</dbReference>
<dbReference type="InterPro" id="IPR000835">
    <property type="entry name" value="HTH_MarR-typ"/>
</dbReference>
<keyword evidence="3" id="KW-1185">Reference proteome</keyword>
<dbReference type="PROSITE" id="PS50995">
    <property type="entry name" value="HTH_MARR_2"/>
    <property type="match status" value="1"/>
</dbReference>
<evidence type="ECO:0000313" key="3">
    <source>
        <dbReference type="Proteomes" id="UP000182944"/>
    </source>
</evidence>
<dbReference type="Pfam" id="PF12802">
    <property type="entry name" value="MarR_2"/>
    <property type="match status" value="1"/>
</dbReference>
<evidence type="ECO:0000313" key="2">
    <source>
        <dbReference type="EMBL" id="SDX61408.1"/>
    </source>
</evidence>
<dbReference type="GO" id="GO:0006950">
    <property type="term" value="P:response to stress"/>
    <property type="evidence" value="ECO:0007669"/>
    <property type="project" value="TreeGrafter"/>
</dbReference>
<organism evidence="2 3">
    <name type="scientific">Paracoccus sanguinis</name>
    <dbReference type="NCBI Taxonomy" id="1545044"/>
    <lineage>
        <taxon>Bacteria</taxon>
        <taxon>Pseudomonadati</taxon>
        <taxon>Pseudomonadota</taxon>
        <taxon>Alphaproteobacteria</taxon>
        <taxon>Rhodobacterales</taxon>
        <taxon>Paracoccaceae</taxon>
        <taxon>Paracoccus</taxon>
    </lineage>
</organism>
<dbReference type="PANTHER" id="PTHR33164">
    <property type="entry name" value="TRANSCRIPTIONAL REGULATOR, MARR FAMILY"/>
    <property type="match status" value="1"/>
</dbReference>
<feature type="domain" description="HTH marR-type" evidence="1">
    <location>
        <begin position="17"/>
        <end position="150"/>
    </location>
</feature>
<accession>A0A1H3D5K6</accession>
<dbReference type="AlphaFoldDB" id="A0A1H3D5K6"/>
<name>A0A1H3D5K6_9RHOB</name>
<dbReference type="EMBL" id="FNNA01000011">
    <property type="protein sequence ID" value="SDX61408.1"/>
    <property type="molecule type" value="Genomic_DNA"/>
</dbReference>
<reference evidence="3" key="1">
    <citation type="submission" date="2016-10" db="EMBL/GenBank/DDBJ databases">
        <authorList>
            <person name="Varghese N."/>
            <person name="Submissions S."/>
        </authorList>
    </citation>
    <scope>NUCLEOTIDE SEQUENCE [LARGE SCALE GENOMIC DNA]</scope>
    <source>
        <strain evidence="3">DSM 29303</strain>
    </source>
</reference>